<dbReference type="PATRIC" id="fig|1280946.3.peg.1177"/>
<keyword evidence="3" id="KW-1185">Reference proteome</keyword>
<gene>
    <name evidence="2" type="ORF">HY29_11930</name>
</gene>
<dbReference type="Proteomes" id="UP000027037">
    <property type="component" value="Unassembled WGS sequence"/>
</dbReference>
<accession>A0A062U4Z9</accession>
<dbReference type="EMBL" id="AWFF01000030">
    <property type="protein sequence ID" value="KCZ55426.1"/>
    <property type="molecule type" value="Genomic_DNA"/>
</dbReference>
<reference evidence="2 3" key="1">
    <citation type="journal article" date="2014" name="Antonie Van Leeuwenhoek">
        <title>Hyphomonas beringensis sp. nov. and Hyphomonas chukchiensis sp. nov., isolated from surface seawater of the Bering Sea and Chukchi Sea.</title>
        <authorList>
            <person name="Li C."/>
            <person name="Lai Q."/>
            <person name="Li G."/>
            <person name="Dong C."/>
            <person name="Wang J."/>
            <person name="Liao Y."/>
            <person name="Shao Z."/>
        </authorList>
    </citation>
    <scope>NUCLEOTIDE SEQUENCE [LARGE SCALE GENOMIC DNA]</scope>
    <source>
        <strain evidence="2 3">25B14_1</strain>
    </source>
</reference>
<organism evidence="2 3">
    <name type="scientific">Hyphomonas beringensis</name>
    <dbReference type="NCBI Taxonomy" id="1280946"/>
    <lineage>
        <taxon>Bacteria</taxon>
        <taxon>Pseudomonadati</taxon>
        <taxon>Pseudomonadota</taxon>
        <taxon>Alphaproteobacteria</taxon>
        <taxon>Hyphomonadales</taxon>
        <taxon>Hyphomonadaceae</taxon>
        <taxon>Hyphomonas</taxon>
    </lineage>
</organism>
<evidence type="ECO:0000256" key="1">
    <source>
        <dbReference type="SAM" id="MobiDB-lite"/>
    </source>
</evidence>
<comment type="caution">
    <text evidence="2">The sequence shown here is derived from an EMBL/GenBank/DDBJ whole genome shotgun (WGS) entry which is preliminary data.</text>
</comment>
<name>A0A062U4Z9_9PROT</name>
<protein>
    <submittedName>
        <fullName evidence="2">Uncharacterized protein</fullName>
    </submittedName>
</protein>
<evidence type="ECO:0000313" key="2">
    <source>
        <dbReference type="EMBL" id="KCZ55426.1"/>
    </source>
</evidence>
<evidence type="ECO:0000313" key="3">
    <source>
        <dbReference type="Proteomes" id="UP000027037"/>
    </source>
</evidence>
<proteinExistence type="predicted"/>
<dbReference type="AlphaFoldDB" id="A0A062U4Z9"/>
<feature type="region of interest" description="Disordered" evidence="1">
    <location>
        <begin position="49"/>
        <end position="72"/>
    </location>
</feature>
<feature type="compositionally biased region" description="Polar residues" evidence="1">
    <location>
        <begin position="49"/>
        <end position="65"/>
    </location>
</feature>
<sequence length="98" mass="11086">MALSAEVRPIQSEQVCKTRGAYFPILQTRQGRRMVMAWKMPLLNRTVKSLGQASRQAPQNSSATEAAQKRYQRVRDLARKRLAMAENPMEEDTPQPAG</sequence>